<dbReference type="SUPFAM" id="SSF51735">
    <property type="entry name" value="NAD(P)-binding Rossmann-fold domains"/>
    <property type="match status" value="1"/>
</dbReference>
<evidence type="ECO:0000259" key="1">
    <source>
        <dbReference type="Pfam" id="PF05368"/>
    </source>
</evidence>
<evidence type="ECO:0000313" key="2">
    <source>
        <dbReference type="EMBL" id="KNX35854.1"/>
    </source>
</evidence>
<dbReference type="Pfam" id="PF05368">
    <property type="entry name" value="NmrA"/>
    <property type="match status" value="1"/>
</dbReference>
<dbReference type="AlphaFoldDB" id="A0A0L6CDU0"/>
<dbReference type="PANTHER" id="PTHR43162">
    <property type="match status" value="1"/>
</dbReference>
<sequence length="282" mass="29986">MRILMTGATGRNAGHVLPELLARGATVRALTRNRDRAALAREAGAQESSIGDLRDPASLRRAMHGVDAVFHLNPAFAPDEAGLGVNMVRAARASGVTKFVFSGAYHPSLSLTNHSAKRAVEEALYASGLTFTVLQPAMFMQNLAGLRDAASSGVIAFPYATTAPLTYVDLRDVAEVVAIAATESSLDNGTFELAASPMTDTNTIAGLLATQLGTPVRAERVDPDTWLARAAVPQGPLLEGLGRMNVHYDTHGFRGGNDLVLRTILSRPPRSLGEYIRELTRA</sequence>
<proteinExistence type="predicted"/>
<dbReference type="Proteomes" id="UP000037397">
    <property type="component" value="Unassembled WGS sequence"/>
</dbReference>
<keyword evidence="3" id="KW-1185">Reference proteome</keyword>
<accession>A0A0L6CDU0</accession>
<protein>
    <recommendedName>
        <fullName evidence="1">NmrA-like domain-containing protein</fullName>
    </recommendedName>
</protein>
<organism evidence="2 3">
    <name type="scientific">Luteipulveratus halotolerans</name>
    <dbReference type="NCBI Taxonomy" id="1631356"/>
    <lineage>
        <taxon>Bacteria</taxon>
        <taxon>Bacillati</taxon>
        <taxon>Actinomycetota</taxon>
        <taxon>Actinomycetes</taxon>
        <taxon>Micrococcales</taxon>
        <taxon>Dermacoccaceae</taxon>
        <taxon>Luteipulveratus</taxon>
    </lineage>
</organism>
<evidence type="ECO:0000313" key="3">
    <source>
        <dbReference type="Proteomes" id="UP000037397"/>
    </source>
</evidence>
<dbReference type="Gene3D" id="3.40.50.720">
    <property type="entry name" value="NAD(P)-binding Rossmann-like Domain"/>
    <property type="match status" value="1"/>
</dbReference>
<dbReference type="InterPro" id="IPR036291">
    <property type="entry name" value="NAD(P)-bd_dom_sf"/>
</dbReference>
<dbReference type="InterPro" id="IPR051604">
    <property type="entry name" value="Ergot_Alk_Oxidoreductase"/>
</dbReference>
<gene>
    <name evidence="2" type="ORF">VV01_21450</name>
</gene>
<dbReference type="InterPro" id="IPR008030">
    <property type="entry name" value="NmrA-like"/>
</dbReference>
<dbReference type="RefSeq" id="WP_050672106.1">
    <property type="nucleotide sequence ID" value="NZ_LAIR01000003.1"/>
</dbReference>
<dbReference type="PANTHER" id="PTHR43162:SF1">
    <property type="entry name" value="PRESTALK A DIFFERENTIATION PROTEIN A"/>
    <property type="match status" value="1"/>
</dbReference>
<name>A0A0L6CDU0_9MICO</name>
<dbReference type="STRING" id="1631356.VV01_21450"/>
<comment type="caution">
    <text evidence="2">The sequence shown here is derived from an EMBL/GenBank/DDBJ whole genome shotgun (WGS) entry which is preliminary data.</text>
</comment>
<reference evidence="3" key="1">
    <citation type="submission" date="2015-03" db="EMBL/GenBank/DDBJ databases">
        <title>Luteipulveratus halotolerans sp. nov., a novel actinobacterium (Dermacoccaceae) from Sarawak, Malaysia.</title>
        <authorList>
            <person name="Juboi H."/>
            <person name="Basik A."/>
            <person name="Shamsul S.S."/>
            <person name="Arnold P."/>
            <person name="Schmitt E.K."/>
            <person name="Sanglier J.-J."/>
            <person name="Yeo T."/>
        </authorList>
    </citation>
    <scope>NUCLEOTIDE SEQUENCE [LARGE SCALE GENOMIC DNA]</scope>
    <source>
        <strain evidence="3">C296001</strain>
    </source>
</reference>
<feature type="domain" description="NmrA-like" evidence="1">
    <location>
        <begin position="2"/>
        <end position="252"/>
    </location>
</feature>
<dbReference type="OrthoDB" id="5180065at2"/>
<dbReference type="EMBL" id="LAIR01000003">
    <property type="protein sequence ID" value="KNX35854.1"/>
    <property type="molecule type" value="Genomic_DNA"/>
</dbReference>